<dbReference type="GO" id="GO:0016787">
    <property type="term" value="F:hydrolase activity"/>
    <property type="evidence" value="ECO:0007669"/>
    <property type="project" value="UniProtKB-KW"/>
</dbReference>
<dbReference type="Proteomes" id="UP000249590">
    <property type="component" value="Unassembled WGS sequence"/>
</dbReference>
<keyword evidence="2" id="KW-0479">Metal-binding</keyword>
<reference evidence="6 7" key="1">
    <citation type="submission" date="2018-05" db="EMBL/GenBank/DDBJ databases">
        <title>Acuticoccus sediminis sp. nov., isolated from deep-sea sediment of Indian Ocean.</title>
        <authorList>
            <person name="Liu X."/>
            <person name="Lai Q."/>
            <person name="Du Y."/>
            <person name="Sun F."/>
            <person name="Zhang X."/>
            <person name="Wang S."/>
            <person name="Shao Z."/>
        </authorList>
    </citation>
    <scope>NUCLEOTIDE SEQUENCE [LARGE SCALE GENOMIC DNA]</scope>
    <source>
        <strain evidence="6 7">PTG4-2</strain>
    </source>
</reference>
<dbReference type="Gene3D" id="3.60.15.10">
    <property type="entry name" value="Ribonuclease Z/Hydroxyacylglutathione hydrolase-like"/>
    <property type="match status" value="1"/>
</dbReference>
<dbReference type="PANTHER" id="PTHR42978:SF6">
    <property type="entry name" value="QUORUM-QUENCHING LACTONASE YTNP-RELATED"/>
    <property type="match status" value="1"/>
</dbReference>
<accession>A0A8B2NU65</accession>
<feature type="domain" description="Metallo-beta-lactamase" evidence="5">
    <location>
        <begin position="58"/>
        <end position="273"/>
    </location>
</feature>
<evidence type="ECO:0000256" key="2">
    <source>
        <dbReference type="ARBA" id="ARBA00022723"/>
    </source>
</evidence>
<dbReference type="AlphaFoldDB" id="A0A8B2NU65"/>
<dbReference type="SUPFAM" id="SSF56281">
    <property type="entry name" value="Metallo-hydrolase/oxidoreductase"/>
    <property type="match status" value="1"/>
</dbReference>
<keyword evidence="3 6" id="KW-0378">Hydrolase</keyword>
<dbReference type="InterPro" id="IPR036866">
    <property type="entry name" value="RibonucZ/Hydroxyglut_hydro"/>
</dbReference>
<keyword evidence="4" id="KW-0862">Zinc</keyword>
<dbReference type="RefSeq" id="WP_111347244.1">
    <property type="nucleotide sequence ID" value="NZ_QHHQ01000003.1"/>
</dbReference>
<dbReference type="InterPro" id="IPR001279">
    <property type="entry name" value="Metallo-B-lactamas"/>
</dbReference>
<dbReference type="InterPro" id="IPR051013">
    <property type="entry name" value="MBL_superfamily_lactonases"/>
</dbReference>
<evidence type="ECO:0000256" key="4">
    <source>
        <dbReference type="ARBA" id="ARBA00022833"/>
    </source>
</evidence>
<gene>
    <name evidence="6" type="ORF">DLJ53_16430</name>
</gene>
<dbReference type="Pfam" id="PF00753">
    <property type="entry name" value="Lactamase_B"/>
    <property type="match status" value="1"/>
</dbReference>
<organism evidence="6 7">
    <name type="scientific">Acuticoccus sediminis</name>
    <dbReference type="NCBI Taxonomy" id="2184697"/>
    <lineage>
        <taxon>Bacteria</taxon>
        <taxon>Pseudomonadati</taxon>
        <taxon>Pseudomonadota</taxon>
        <taxon>Alphaproteobacteria</taxon>
        <taxon>Hyphomicrobiales</taxon>
        <taxon>Amorphaceae</taxon>
        <taxon>Acuticoccus</taxon>
    </lineage>
</organism>
<dbReference type="PANTHER" id="PTHR42978">
    <property type="entry name" value="QUORUM-QUENCHING LACTONASE YTNP-RELATED-RELATED"/>
    <property type="match status" value="1"/>
</dbReference>
<dbReference type="EMBL" id="QHHQ01000003">
    <property type="protein sequence ID" value="RAI00825.1"/>
    <property type="molecule type" value="Genomic_DNA"/>
</dbReference>
<evidence type="ECO:0000256" key="1">
    <source>
        <dbReference type="ARBA" id="ARBA00007749"/>
    </source>
</evidence>
<sequence length="297" mass="32412">MKTFKVGSASVTRIEEVLEVGFAPSFLLPGFEEEVLSRDTILTSPNFLDAETGRVRSSIHSWLIRLDGLTILVDTCSGNGKARALPLFQRFHMLDFPYLDNLAAAGVAPEDVDIVFCTHLHIDHVGWNTRAEGDRWVPTFPNAKYVFGKAELAHWTTGEGPRVFPENVAVIEDSVLPVLEAGRVDLVEPGDEIAPGLTVEAAPGHTITQLILRYDDGAGNGFVCSADCLHQPIQVYAPELSSCFCEAPERAVETRHRLLAHCADTGALLLPMHFGPPHAGYVVRSGDGYAFKPVDPR</sequence>
<evidence type="ECO:0000313" key="6">
    <source>
        <dbReference type="EMBL" id="RAI00825.1"/>
    </source>
</evidence>
<keyword evidence="7" id="KW-1185">Reference proteome</keyword>
<dbReference type="CDD" id="cd16277">
    <property type="entry name" value="metallo-hydrolase-like_MBL-fold"/>
    <property type="match status" value="1"/>
</dbReference>
<evidence type="ECO:0000313" key="7">
    <source>
        <dbReference type="Proteomes" id="UP000249590"/>
    </source>
</evidence>
<dbReference type="SMART" id="SM00849">
    <property type="entry name" value="Lactamase_B"/>
    <property type="match status" value="1"/>
</dbReference>
<protein>
    <submittedName>
        <fullName evidence="6">MBL fold metallo-hydrolase</fullName>
    </submittedName>
</protein>
<proteinExistence type="inferred from homology"/>
<evidence type="ECO:0000259" key="5">
    <source>
        <dbReference type="SMART" id="SM00849"/>
    </source>
</evidence>
<comment type="caution">
    <text evidence="6">The sequence shown here is derived from an EMBL/GenBank/DDBJ whole genome shotgun (WGS) entry which is preliminary data.</text>
</comment>
<evidence type="ECO:0000256" key="3">
    <source>
        <dbReference type="ARBA" id="ARBA00022801"/>
    </source>
</evidence>
<dbReference type="OrthoDB" id="9773738at2"/>
<comment type="similarity">
    <text evidence="1">Belongs to the metallo-beta-lactamase superfamily.</text>
</comment>
<dbReference type="GO" id="GO:0046872">
    <property type="term" value="F:metal ion binding"/>
    <property type="evidence" value="ECO:0007669"/>
    <property type="project" value="UniProtKB-KW"/>
</dbReference>
<name>A0A8B2NU65_9HYPH</name>